<dbReference type="AlphaFoldDB" id="A0AAD9XQB5"/>
<accession>A0AAD9XQB5</accession>
<sequence length="189" mass="22585">MGVVLDCLKGALGHIDDSFFISDLYASIEVRISKFFPDVTHTICCWHFYENMKKRFHIKDVASIMDKTARSYTELKYNRHMEELRNLQENAFNYVIEVGPHKWSRVHCLERMYRVMTTNVAEWINSCLKFARQLSMLTLVEFIRNMLQRWFYDRHRTAQSMHHQLTDASHLVILKHVEKCAYMTFNPVD</sequence>
<name>A0AAD9XQB5_9ROSI</name>
<dbReference type="Proteomes" id="UP001280121">
    <property type="component" value="Unassembled WGS sequence"/>
</dbReference>
<evidence type="ECO:0000313" key="1">
    <source>
        <dbReference type="EMBL" id="KAK2663532.1"/>
    </source>
</evidence>
<evidence type="ECO:0000313" key="2">
    <source>
        <dbReference type="Proteomes" id="UP001280121"/>
    </source>
</evidence>
<organism evidence="1 2">
    <name type="scientific">Dipteronia dyeriana</name>
    <dbReference type="NCBI Taxonomy" id="168575"/>
    <lineage>
        <taxon>Eukaryota</taxon>
        <taxon>Viridiplantae</taxon>
        <taxon>Streptophyta</taxon>
        <taxon>Embryophyta</taxon>
        <taxon>Tracheophyta</taxon>
        <taxon>Spermatophyta</taxon>
        <taxon>Magnoliopsida</taxon>
        <taxon>eudicotyledons</taxon>
        <taxon>Gunneridae</taxon>
        <taxon>Pentapetalae</taxon>
        <taxon>rosids</taxon>
        <taxon>malvids</taxon>
        <taxon>Sapindales</taxon>
        <taxon>Sapindaceae</taxon>
        <taxon>Hippocastanoideae</taxon>
        <taxon>Acereae</taxon>
        <taxon>Dipteronia</taxon>
    </lineage>
</organism>
<proteinExistence type="predicted"/>
<dbReference type="PANTHER" id="PTHR31973:SF187">
    <property type="entry name" value="MUTATOR TRANSPOSASE MUDRA PROTEIN"/>
    <property type="match status" value="1"/>
</dbReference>
<comment type="caution">
    <text evidence="1">The sequence shown here is derived from an EMBL/GenBank/DDBJ whole genome shotgun (WGS) entry which is preliminary data.</text>
</comment>
<dbReference type="EMBL" id="JANJYI010000001">
    <property type="protein sequence ID" value="KAK2663532.1"/>
    <property type="molecule type" value="Genomic_DNA"/>
</dbReference>
<protein>
    <recommendedName>
        <fullName evidence="3">MULE transposase domain-containing protein</fullName>
    </recommendedName>
</protein>
<evidence type="ECO:0008006" key="3">
    <source>
        <dbReference type="Google" id="ProtNLM"/>
    </source>
</evidence>
<gene>
    <name evidence="1" type="ORF">Ddye_002106</name>
</gene>
<reference evidence="1" key="1">
    <citation type="journal article" date="2023" name="Plant J.">
        <title>Genome sequences and population genomics provide insights into the demographic history, inbreeding, and mutation load of two 'living fossil' tree species of Dipteronia.</title>
        <authorList>
            <person name="Feng Y."/>
            <person name="Comes H.P."/>
            <person name="Chen J."/>
            <person name="Zhu S."/>
            <person name="Lu R."/>
            <person name="Zhang X."/>
            <person name="Li P."/>
            <person name="Qiu J."/>
            <person name="Olsen K.M."/>
            <person name="Qiu Y."/>
        </authorList>
    </citation>
    <scope>NUCLEOTIDE SEQUENCE</scope>
    <source>
        <strain evidence="1">KIB01</strain>
    </source>
</reference>
<keyword evidence="2" id="KW-1185">Reference proteome</keyword>
<dbReference type="PANTHER" id="PTHR31973">
    <property type="entry name" value="POLYPROTEIN, PUTATIVE-RELATED"/>
    <property type="match status" value="1"/>
</dbReference>